<evidence type="ECO:0000313" key="3">
    <source>
        <dbReference type="Proteomes" id="UP001360953"/>
    </source>
</evidence>
<feature type="compositionally biased region" description="Low complexity" evidence="1">
    <location>
        <begin position="106"/>
        <end position="118"/>
    </location>
</feature>
<name>A0ABR1LZ28_9PEZI</name>
<evidence type="ECO:0000256" key="1">
    <source>
        <dbReference type="SAM" id="MobiDB-lite"/>
    </source>
</evidence>
<dbReference type="EMBL" id="JBBPEH010000003">
    <property type="protein sequence ID" value="KAK7540472.1"/>
    <property type="molecule type" value="Genomic_DNA"/>
</dbReference>
<feature type="region of interest" description="Disordered" evidence="1">
    <location>
        <begin position="106"/>
        <end position="178"/>
    </location>
</feature>
<proteinExistence type="predicted"/>
<accession>A0ABR1LZ28</accession>
<organism evidence="2 3">
    <name type="scientific">Phyllosticta citribraziliensis</name>
    <dbReference type="NCBI Taxonomy" id="989973"/>
    <lineage>
        <taxon>Eukaryota</taxon>
        <taxon>Fungi</taxon>
        <taxon>Dikarya</taxon>
        <taxon>Ascomycota</taxon>
        <taxon>Pezizomycotina</taxon>
        <taxon>Dothideomycetes</taxon>
        <taxon>Dothideomycetes incertae sedis</taxon>
        <taxon>Botryosphaeriales</taxon>
        <taxon>Phyllostictaceae</taxon>
        <taxon>Phyllosticta</taxon>
    </lineage>
</organism>
<dbReference type="GeneID" id="92032236"/>
<dbReference type="Proteomes" id="UP001360953">
    <property type="component" value="Unassembled WGS sequence"/>
</dbReference>
<dbReference type="RefSeq" id="XP_066657403.1">
    <property type="nucleotide sequence ID" value="XM_066799330.1"/>
</dbReference>
<keyword evidence="3" id="KW-1185">Reference proteome</keyword>
<evidence type="ECO:0000313" key="2">
    <source>
        <dbReference type="EMBL" id="KAK7540472.1"/>
    </source>
</evidence>
<gene>
    <name evidence="2" type="ORF">J3D65DRAFT_615434</name>
</gene>
<feature type="compositionally biased region" description="Low complexity" evidence="1">
    <location>
        <begin position="147"/>
        <end position="156"/>
    </location>
</feature>
<feature type="compositionally biased region" description="Polar residues" evidence="1">
    <location>
        <begin position="46"/>
        <end position="73"/>
    </location>
</feature>
<comment type="caution">
    <text evidence="2">The sequence shown here is derived from an EMBL/GenBank/DDBJ whole genome shotgun (WGS) entry which is preliminary data.</text>
</comment>
<protein>
    <submittedName>
        <fullName evidence="2">Uncharacterized protein</fullName>
    </submittedName>
</protein>
<sequence>MHTYIRTFVPSPYRAPLVDRDNNNTTTITTTPGNPPTTTNQPPPLSGSSPPTHYDCESTSPWIPSLRPSFSSLQKKQHTENNNKNQNNTSLPLFLYLSLSLSATSSIPKTTPSLSLSPSPLPSPEYRHVPRMDPRLAVQPRRDAARSAHAGAVHAGQAEPGRTASRRRGAQQHRRHRRLVLRTRKRDADAGRLRLHRGRAHPAGGLVPAVRGGEEAGSARVRGEGIVLEG</sequence>
<feature type="compositionally biased region" description="Basic residues" evidence="1">
    <location>
        <begin position="164"/>
        <end position="178"/>
    </location>
</feature>
<feature type="region of interest" description="Disordered" evidence="1">
    <location>
        <begin position="201"/>
        <end position="230"/>
    </location>
</feature>
<reference evidence="2 3" key="1">
    <citation type="submission" date="2024-04" db="EMBL/GenBank/DDBJ databases">
        <title>Phyllosticta paracitricarpa is synonymous to the EU quarantine fungus P. citricarpa based on phylogenomic analyses.</title>
        <authorList>
            <consortium name="Lawrence Berkeley National Laboratory"/>
            <person name="Van ingen-buijs V.A."/>
            <person name="Van westerhoven A.C."/>
            <person name="Haridas S."/>
            <person name="Skiadas P."/>
            <person name="Martin F."/>
            <person name="Groenewald J.Z."/>
            <person name="Crous P.W."/>
            <person name="Seidl M.F."/>
        </authorList>
    </citation>
    <scope>NUCLEOTIDE SEQUENCE [LARGE SCALE GENOMIC DNA]</scope>
    <source>
        <strain evidence="2 3">CPC 17464</strain>
    </source>
</reference>
<feature type="compositionally biased region" description="Low complexity" evidence="1">
    <location>
        <begin position="23"/>
        <end position="40"/>
    </location>
</feature>
<feature type="region of interest" description="Disordered" evidence="1">
    <location>
        <begin position="14"/>
        <end position="88"/>
    </location>
</feature>
<feature type="compositionally biased region" description="Basic and acidic residues" evidence="1">
    <location>
        <begin position="125"/>
        <end position="146"/>
    </location>
</feature>